<dbReference type="PANTHER" id="PTHR43649:SF12">
    <property type="entry name" value="DIACETYLCHITOBIOSE BINDING PROTEIN DASA"/>
    <property type="match status" value="1"/>
</dbReference>
<comment type="subcellular location">
    <subcellularLocation>
        <location evidence="1">Periplasm</location>
    </subcellularLocation>
</comment>
<accession>A0ABU9BRM7</accession>
<keyword evidence="5" id="KW-1185">Reference proteome</keyword>
<dbReference type="SUPFAM" id="SSF53850">
    <property type="entry name" value="Periplasmic binding protein-like II"/>
    <property type="match status" value="1"/>
</dbReference>
<evidence type="ECO:0000313" key="5">
    <source>
        <dbReference type="Proteomes" id="UP001371218"/>
    </source>
</evidence>
<protein>
    <submittedName>
        <fullName evidence="4">Extracellular solute-binding protein</fullName>
    </submittedName>
</protein>
<dbReference type="PROSITE" id="PS51257">
    <property type="entry name" value="PROKAR_LIPOPROTEIN"/>
    <property type="match status" value="1"/>
</dbReference>
<dbReference type="InterPro" id="IPR006059">
    <property type="entry name" value="SBP"/>
</dbReference>
<gene>
    <name evidence="4" type="ORF">AACH06_13230</name>
</gene>
<organism evidence="4 5">
    <name type="scientific">Ideonella lacteola</name>
    <dbReference type="NCBI Taxonomy" id="2984193"/>
    <lineage>
        <taxon>Bacteria</taxon>
        <taxon>Pseudomonadati</taxon>
        <taxon>Pseudomonadota</taxon>
        <taxon>Betaproteobacteria</taxon>
        <taxon>Burkholderiales</taxon>
        <taxon>Sphaerotilaceae</taxon>
        <taxon>Ideonella</taxon>
    </lineage>
</organism>
<keyword evidence="3" id="KW-0732">Signal</keyword>
<dbReference type="PANTHER" id="PTHR43649">
    <property type="entry name" value="ARABINOSE-BINDING PROTEIN-RELATED"/>
    <property type="match status" value="1"/>
</dbReference>
<dbReference type="EMBL" id="JBBUTG010000006">
    <property type="protein sequence ID" value="MEK8031784.1"/>
    <property type="molecule type" value="Genomic_DNA"/>
</dbReference>
<reference evidence="4 5" key="1">
    <citation type="submission" date="2024-04" db="EMBL/GenBank/DDBJ databases">
        <title>Novel species of the genus Ideonella isolated from streams.</title>
        <authorList>
            <person name="Lu H."/>
        </authorList>
    </citation>
    <scope>NUCLEOTIDE SEQUENCE [LARGE SCALE GENOMIC DNA]</scope>
    <source>
        <strain evidence="4 5">DXS29W</strain>
    </source>
</reference>
<dbReference type="Pfam" id="PF01547">
    <property type="entry name" value="SBP_bac_1"/>
    <property type="match status" value="1"/>
</dbReference>
<evidence type="ECO:0000256" key="3">
    <source>
        <dbReference type="SAM" id="SignalP"/>
    </source>
</evidence>
<evidence type="ECO:0000313" key="4">
    <source>
        <dbReference type="EMBL" id="MEK8031784.1"/>
    </source>
</evidence>
<name>A0ABU9BRM7_9BURK</name>
<proteinExistence type="inferred from homology"/>
<sequence>MLSFLTRGVAAAAVALACLPARAQVTELNLWVMATTEQQQQDMRELLKPHLAKQPQLRVNVTVLNWESAWAKITAAAASGQGPDVLELGSTWVAAISSMGALEPLSEAQQQEVGGASAFFPVMWGTTHRHDDAKVYAVPWYADARAAFYRTDVFKKAGIEPRDAFANWGSFKQAMQKLNGTEVNGKKIAALGYPGKNDWNVVHNMAPWIWNAGGDFLSGDRKRSAVNSTEAVQAALYYTGLAAEGLVPASALEKDSTQIENGFFNGQFAVIFSGPWILKQMKTPKAKGGQLESLAARNFGIAPYPAGLKGSQTFFSGSNLAVMKSSKHKAEAWKLAAFLAGRDAQVKYSQMSGMLPARLDAANDPVLTADPHYAEFLAQVRNGRHYPSVAGWGPLESVYLKNLGSMFDMVAGVRGKYSPLAVKQALDATAVEANQVLSESN</sequence>
<dbReference type="InterPro" id="IPR050490">
    <property type="entry name" value="Bact_solute-bd_prot1"/>
</dbReference>
<comment type="caution">
    <text evidence="4">The sequence shown here is derived from an EMBL/GenBank/DDBJ whole genome shotgun (WGS) entry which is preliminary data.</text>
</comment>
<feature type="chain" id="PRO_5045806151" evidence="3">
    <location>
        <begin position="24"/>
        <end position="441"/>
    </location>
</feature>
<dbReference type="Proteomes" id="UP001371218">
    <property type="component" value="Unassembled WGS sequence"/>
</dbReference>
<dbReference type="Gene3D" id="3.40.190.10">
    <property type="entry name" value="Periplasmic binding protein-like II"/>
    <property type="match status" value="2"/>
</dbReference>
<evidence type="ECO:0000256" key="1">
    <source>
        <dbReference type="ARBA" id="ARBA00004418"/>
    </source>
</evidence>
<feature type="signal peptide" evidence="3">
    <location>
        <begin position="1"/>
        <end position="23"/>
    </location>
</feature>
<dbReference type="RefSeq" id="WP_341426167.1">
    <property type="nucleotide sequence ID" value="NZ_JBBUTG010000006.1"/>
</dbReference>
<comment type="similarity">
    <text evidence="2">Belongs to the bacterial solute-binding protein 1 family.</text>
</comment>
<evidence type="ECO:0000256" key="2">
    <source>
        <dbReference type="ARBA" id="ARBA00008520"/>
    </source>
</evidence>